<dbReference type="PANTHER" id="PTHR43682:SF1">
    <property type="entry name" value="LACTATE UTILIZATION PROTEIN C"/>
    <property type="match status" value="1"/>
</dbReference>
<dbReference type="InterPro" id="IPR024185">
    <property type="entry name" value="FTHF_cligase-like_sf"/>
</dbReference>
<name>D1CHD3_THET1</name>
<feature type="domain" description="LUD" evidence="1">
    <location>
        <begin position="6"/>
        <end position="188"/>
    </location>
</feature>
<protein>
    <recommendedName>
        <fullName evidence="1">LUD domain-containing protein</fullName>
    </recommendedName>
</protein>
<accession>D1CHD3</accession>
<proteinExistence type="predicted"/>
<dbReference type="InterPro" id="IPR003741">
    <property type="entry name" value="LUD_dom"/>
</dbReference>
<reference evidence="3" key="1">
    <citation type="journal article" date="2010" name="Stand. Genomic Sci.">
        <title>Complete genome sequence of 'Thermobaculum terrenum' type strain (YNP1).</title>
        <authorList>
            <person name="Kiss H."/>
            <person name="Cleland D."/>
            <person name="Lapidus A."/>
            <person name="Lucas S."/>
            <person name="Glavina Del Rio T."/>
            <person name="Nolan M."/>
            <person name="Tice H."/>
            <person name="Han C."/>
            <person name="Goodwin L."/>
            <person name="Pitluck S."/>
            <person name="Liolios K."/>
            <person name="Ivanova N."/>
            <person name="Mavromatis K."/>
            <person name="Ovchinnikova G."/>
            <person name="Pati A."/>
            <person name="Chen A."/>
            <person name="Palaniappan K."/>
            <person name="Land M."/>
            <person name="Hauser L."/>
            <person name="Chang Y."/>
            <person name="Jeffries C."/>
            <person name="Lu M."/>
            <person name="Brettin T."/>
            <person name="Detter J."/>
            <person name="Goker M."/>
            <person name="Tindall B."/>
            <person name="Beck B."/>
            <person name="McDermott T."/>
            <person name="Woyke T."/>
            <person name="Bristow J."/>
            <person name="Eisen J."/>
            <person name="Markowitz V."/>
            <person name="Hugenholtz P."/>
            <person name="Kyrpides N."/>
            <person name="Klenk H."/>
            <person name="Cheng J."/>
        </authorList>
    </citation>
    <scope>NUCLEOTIDE SEQUENCE [LARGE SCALE GENOMIC DNA]</scope>
    <source>
        <strain evidence="3">ATCC BAA-798 / YNP1</strain>
    </source>
</reference>
<dbReference type="InterPro" id="IPR037171">
    <property type="entry name" value="NagB/RpiA_transferase-like"/>
</dbReference>
<keyword evidence="3" id="KW-1185">Reference proteome</keyword>
<dbReference type="PANTHER" id="PTHR43682">
    <property type="entry name" value="LACTATE UTILIZATION PROTEIN C"/>
    <property type="match status" value="1"/>
</dbReference>
<dbReference type="Pfam" id="PF02589">
    <property type="entry name" value="LUD_dom"/>
    <property type="match status" value="1"/>
</dbReference>
<sequence length="197" mass="20233">MPDAKVFADRAAAVGCQVSLAGPADVDAVVGVVVAEMETTATDACTLSARAALMLPELADALSEGGADVCIAEELAAGLSTRELAERLAGRVGVVAAEAGVVETGSVLPSDDTLPARLTGMLSESVVVLLPSSRLLRSLDDLADLLGQLAAQGRHFLSLVTGPSRTSDIERVLTIGVQGPRRLHVVILQEEARVGNE</sequence>
<dbReference type="HOGENOM" id="CLU_090664_1_3_0"/>
<dbReference type="AlphaFoldDB" id="D1CHD3"/>
<dbReference type="STRING" id="525904.Tter_2255"/>
<evidence type="ECO:0000313" key="3">
    <source>
        <dbReference type="Proteomes" id="UP000000323"/>
    </source>
</evidence>
<dbReference type="SUPFAM" id="SSF100950">
    <property type="entry name" value="NagB/RpiA/CoA transferase-like"/>
    <property type="match status" value="1"/>
</dbReference>
<dbReference type="EMBL" id="CP001826">
    <property type="protein sequence ID" value="ACZ43154.1"/>
    <property type="molecule type" value="Genomic_DNA"/>
</dbReference>
<dbReference type="OrthoDB" id="9794187at2"/>
<dbReference type="KEGG" id="ttr:Tter_2255"/>
<dbReference type="Proteomes" id="UP000000323">
    <property type="component" value="Chromosome 2"/>
</dbReference>
<evidence type="ECO:0000313" key="2">
    <source>
        <dbReference type="EMBL" id="ACZ43154.1"/>
    </source>
</evidence>
<dbReference type="eggNOG" id="COG1556">
    <property type="taxonomic scope" value="Bacteria"/>
</dbReference>
<evidence type="ECO:0000259" key="1">
    <source>
        <dbReference type="Pfam" id="PF02589"/>
    </source>
</evidence>
<dbReference type="RefSeq" id="WP_012876185.1">
    <property type="nucleotide sequence ID" value="NC_013526.1"/>
</dbReference>
<gene>
    <name evidence="2" type="ordered locus">Tter_2255</name>
</gene>
<dbReference type="Gene3D" id="3.40.50.10420">
    <property type="entry name" value="NagB/RpiA/CoA transferase-like"/>
    <property type="match status" value="1"/>
</dbReference>
<organism evidence="2 3">
    <name type="scientific">Thermobaculum terrenum (strain ATCC BAA-798 / CCMEE 7001 / YNP1)</name>
    <dbReference type="NCBI Taxonomy" id="525904"/>
    <lineage>
        <taxon>Bacteria</taxon>
        <taxon>Bacillati</taxon>
        <taxon>Chloroflexota</taxon>
        <taxon>Chloroflexia</taxon>
        <taxon>Candidatus Thermobaculales</taxon>
        <taxon>Candidatus Thermobaculaceae</taxon>
        <taxon>Thermobaculum</taxon>
    </lineage>
</organism>